<dbReference type="SUPFAM" id="SSF55729">
    <property type="entry name" value="Acyl-CoA N-acyltransferases (Nat)"/>
    <property type="match status" value="1"/>
</dbReference>
<dbReference type="PANTHER" id="PTHR43420">
    <property type="entry name" value="ACETYLTRANSFERASE"/>
    <property type="match status" value="1"/>
</dbReference>
<dbReference type="InterPro" id="IPR000182">
    <property type="entry name" value="GNAT_dom"/>
</dbReference>
<feature type="domain" description="N-acetyltransferase" evidence="3">
    <location>
        <begin position="25"/>
        <end position="218"/>
    </location>
</feature>
<accession>A0A485LZN2</accession>
<sequence length="229" mass="25609">MKGPVFPCRERVIQGRGLFGYAVDVHYRSGRKGDSRELAELISLSSGGVVDYLYHGVFPGRSPVRIIADILEDDIYPITYKNAIVAEHKGLIAGMALSFPSRFHGVNPVLASSLPPEQLDHMHDFYLARVDDSWYVDALGVHERFRGQGIGKRLMELTEERAREAGYGVVSLIVFADNTPAVNLYCSLGFRVVRRVELAGNDFIHHTGGCLLLSHKLNRHASRMHSHRE</sequence>
<dbReference type="PANTHER" id="PTHR43420:SF12">
    <property type="entry name" value="N-ACETYLTRANSFERASE DOMAIN-CONTAINING PROTEIN"/>
    <property type="match status" value="1"/>
</dbReference>
<protein>
    <submittedName>
        <fullName evidence="4">Putative acetyltransferase</fullName>
    </submittedName>
</protein>
<organism evidence="4">
    <name type="scientific">anaerobic digester metagenome</name>
    <dbReference type="NCBI Taxonomy" id="1263854"/>
    <lineage>
        <taxon>unclassified sequences</taxon>
        <taxon>metagenomes</taxon>
        <taxon>ecological metagenomes</taxon>
    </lineage>
</organism>
<dbReference type="CDD" id="cd04301">
    <property type="entry name" value="NAT_SF"/>
    <property type="match status" value="1"/>
</dbReference>
<evidence type="ECO:0000313" key="4">
    <source>
        <dbReference type="EMBL" id="VFU13996.1"/>
    </source>
</evidence>
<proteinExistence type="predicted"/>
<dbReference type="PROSITE" id="PS51186">
    <property type="entry name" value="GNAT"/>
    <property type="match status" value="1"/>
</dbReference>
<keyword evidence="1 4" id="KW-0808">Transferase</keyword>
<evidence type="ECO:0000256" key="2">
    <source>
        <dbReference type="ARBA" id="ARBA00023315"/>
    </source>
</evidence>
<evidence type="ECO:0000259" key="3">
    <source>
        <dbReference type="PROSITE" id="PS51186"/>
    </source>
</evidence>
<evidence type="ECO:0000256" key="1">
    <source>
        <dbReference type="ARBA" id="ARBA00022679"/>
    </source>
</evidence>
<dbReference type="GO" id="GO:0016747">
    <property type="term" value="F:acyltransferase activity, transferring groups other than amino-acyl groups"/>
    <property type="evidence" value="ECO:0007669"/>
    <property type="project" value="InterPro"/>
</dbReference>
<dbReference type="Pfam" id="PF00583">
    <property type="entry name" value="Acetyltransf_1"/>
    <property type="match status" value="1"/>
</dbReference>
<keyword evidence="2" id="KW-0012">Acyltransferase</keyword>
<gene>
    <name evidence="4" type="ORF">SCFA_230023</name>
</gene>
<dbReference type="InterPro" id="IPR016181">
    <property type="entry name" value="Acyl_CoA_acyltransferase"/>
</dbReference>
<dbReference type="EMBL" id="CAADRM010000085">
    <property type="protein sequence ID" value="VFU13996.1"/>
    <property type="molecule type" value="Genomic_DNA"/>
</dbReference>
<name>A0A485LZN2_9ZZZZ</name>
<dbReference type="AlphaFoldDB" id="A0A485LZN2"/>
<reference evidence="4" key="1">
    <citation type="submission" date="2019-03" db="EMBL/GenBank/DDBJ databases">
        <authorList>
            <person name="Hao L."/>
        </authorList>
    </citation>
    <scope>NUCLEOTIDE SEQUENCE</scope>
</reference>
<dbReference type="Gene3D" id="3.40.630.30">
    <property type="match status" value="1"/>
</dbReference>
<dbReference type="InterPro" id="IPR050680">
    <property type="entry name" value="YpeA/RimI_acetyltransf"/>
</dbReference>